<dbReference type="GO" id="GO:0004451">
    <property type="term" value="F:isocitrate lyase activity"/>
    <property type="evidence" value="ECO:0007669"/>
    <property type="project" value="UniProtKB-EC"/>
</dbReference>
<dbReference type="CDD" id="cd00377">
    <property type="entry name" value="ICL_PEPM"/>
    <property type="match status" value="1"/>
</dbReference>
<reference evidence="2 3" key="1">
    <citation type="journal article" date="2014" name="PLoS ONE">
        <title>Global Analysis of Gene Expression Profiles in Physic Nut (Jatropha curcas L.) Seedlings Exposed to Salt Stress.</title>
        <authorList>
            <person name="Zhang L."/>
            <person name="Zhang C."/>
            <person name="Wu P."/>
            <person name="Chen Y."/>
            <person name="Li M."/>
            <person name="Jiang H."/>
            <person name="Wu G."/>
        </authorList>
    </citation>
    <scope>NUCLEOTIDE SEQUENCE [LARGE SCALE GENOMIC DNA]</scope>
    <source>
        <strain evidence="3">cv. GZQX0401</strain>
        <tissue evidence="2">Young leaves</tissue>
    </source>
</reference>
<dbReference type="Proteomes" id="UP000027138">
    <property type="component" value="Unassembled WGS sequence"/>
</dbReference>
<proteinExistence type="predicted"/>
<dbReference type="Gene3D" id="3.20.20.60">
    <property type="entry name" value="Phosphoenolpyruvate-binding domains"/>
    <property type="match status" value="2"/>
</dbReference>
<name>A0A067L3S1_JATCU</name>
<evidence type="ECO:0000313" key="2">
    <source>
        <dbReference type="EMBL" id="KDP43077.1"/>
    </source>
</evidence>
<dbReference type="EMBL" id="KK914283">
    <property type="protein sequence ID" value="KDP43077.1"/>
    <property type="molecule type" value="Genomic_DNA"/>
</dbReference>
<dbReference type="InterPro" id="IPR015813">
    <property type="entry name" value="Pyrv/PenolPyrv_kinase-like_dom"/>
</dbReference>
<dbReference type="PANTHER" id="PTHR42905:SF5">
    <property type="entry name" value="CARBOXYVINYL-CARBOXYPHOSPHONATE PHOSPHORYLMUTASE, CHLOROPLASTIC"/>
    <property type="match status" value="1"/>
</dbReference>
<sequence length="332" mass="36920">MVKMHTRVHRLIEDQGIMLMPGCYNTLSAAIVQNTGFTAGFISGYAVSASLLGKPDVGLLTAYARQTGYTCRNCWDILPSPTSDKEKKWNQNIMVQIQPINVRKSRCDVVTTGPRPKEDLQVVPCVESLPDKRRSGGVSRKVVAAVQDGGQIIPEGRSRFVWSLVGGEVCWDILPSPTSDKEEKWNQNIMEHAAKIASARDVFGDSDFFLVARTDARATSAKNDLSVAISRANLYMEDEVPRSDDELKEIGKRTKGYRVCNMIEGGVTPLRTPEELKAMGFHLIVHPLTSLYASARVLVDVLKILKEKRTNRDNLQKLATLRNLTNCSIWNS</sequence>
<dbReference type="OrthoDB" id="429143at2759"/>
<comment type="catalytic activity">
    <reaction evidence="1">
        <text>D-threo-isocitrate = glyoxylate + succinate</text>
        <dbReference type="Rhea" id="RHEA:13245"/>
        <dbReference type="ChEBI" id="CHEBI:15562"/>
        <dbReference type="ChEBI" id="CHEBI:30031"/>
        <dbReference type="ChEBI" id="CHEBI:36655"/>
        <dbReference type="EC" id="4.1.3.1"/>
    </reaction>
</comment>
<dbReference type="AlphaFoldDB" id="A0A067L3S1"/>
<dbReference type="InterPro" id="IPR040442">
    <property type="entry name" value="Pyrv_kinase-like_dom_sf"/>
</dbReference>
<accession>A0A067L3S1</accession>
<keyword evidence="3" id="KW-1185">Reference proteome</keyword>
<dbReference type="STRING" id="180498.A0A067L3S1"/>
<dbReference type="PANTHER" id="PTHR42905">
    <property type="entry name" value="PHOSPHOENOLPYRUVATE CARBOXYLASE"/>
    <property type="match status" value="1"/>
</dbReference>
<organism evidence="2 3">
    <name type="scientific">Jatropha curcas</name>
    <name type="common">Barbados nut</name>
    <dbReference type="NCBI Taxonomy" id="180498"/>
    <lineage>
        <taxon>Eukaryota</taxon>
        <taxon>Viridiplantae</taxon>
        <taxon>Streptophyta</taxon>
        <taxon>Embryophyta</taxon>
        <taxon>Tracheophyta</taxon>
        <taxon>Spermatophyta</taxon>
        <taxon>Magnoliopsida</taxon>
        <taxon>eudicotyledons</taxon>
        <taxon>Gunneridae</taxon>
        <taxon>Pentapetalae</taxon>
        <taxon>rosids</taxon>
        <taxon>fabids</taxon>
        <taxon>Malpighiales</taxon>
        <taxon>Euphorbiaceae</taxon>
        <taxon>Crotonoideae</taxon>
        <taxon>Jatropheae</taxon>
        <taxon>Jatropha</taxon>
    </lineage>
</organism>
<dbReference type="SUPFAM" id="SSF51621">
    <property type="entry name" value="Phosphoenolpyruvate/pyruvate domain"/>
    <property type="match status" value="2"/>
</dbReference>
<evidence type="ECO:0000256" key="1">
    <source>
        <dbReference type="ARBA" id="ARBA00023531"/>
    </source>
</evidence>
<dbReference type="InterPro" id="IPR039556">
    <property type="entry name" value="ICL/PEPM"/>
</dbReference>
<protein>
    <submittedName>
        <fullName evidence="2">Uncharacterized protein</fullName>
    </submittedName>
</protein>
<evidence type="ECO:0000313" key="3">
    <source>
        <dbReference type="Proteomes" id="UP000027138"/>
    </source>
</evidence>
<gene>
    <name evidence="2" type="ORF">JCGZ_25263</name>
</gene>